<keyword evidence="5" id="KW-0479">Metal-binding</keyword>
<dbReference type="EMBL" id="JAIZAY010000001">
    <property type="protein sequence ID" value="KAJ8049318.1"/>
    <property type="molecule type" value="Genomic_DNA"/>
</dbReference>
<dbReference type="OrthoDB" id="10250970at2759"/>
<evidence type="ECO:0000256" key="12">
    <source>
        <dbReference type="ARBA" id="ARBA00023242"/>
    </source>
</evidence>
<keyword evidence="7" id="KW-0677">Repeat</keyword>
<dbReference type="PANTHER" id="PTHR23205">
    <property type="entry name" value="SPLICING FACTOR 3A SUBUNIT 2"/>
    <property type="match status" value="1"/>
</dbReference>
<protein>
    <recommendedName>
        <fullName evidence="15">Splicing factor 3A subunit 2</fullName>
    </recommendedName>
</protein>
<evidence type="ECO:0000256" key="2">
    <source>
        <dbReference type="ARBA" id="ARBA00008995"/>
    </source>
</evidence>
<dbReference type="InterPro" id="IPR052092">
    <property type="entry name" value="SF3A2"/>
</dbReference>
<dbReference type="PANTHER" id="PTHR23205:SF0">
    <property type="entry name" value="SPLICING FACTOR 3A SUBUNIT 2"/>
    <property type="match status" value="1"/>
</dbReference>
<evidence type="ECO:0000256" key="9">
    <source>
        <dbReference type="ARBA" id="ARBA00022833"/>
    </source>
</evidence>
<evidence type="ECO:0000256" key="6">
    <source>
        <dbReference type="ARBA" id="ARBA00022728"/>
    </source>
</evidence>
<evidence type="ECO:0000256" key="4">
    <source>
        <dbReference type="ARBA" id="ARBA00022664"/>
    </source>
</evidence>
<organism evidence="18 19">
    <name type="scientific">Holothuria leucospilota</name>
    <name type="common">Black long sea cucumber</name>
    <name type="synonym">Mertensiothuria leucospilota</name>
    <dbReference type="NCBI Taxonomy" id="206669"/>
    <lineage>
        <taxon>Eukaryota</taxon>
        <taxon>Metazoa</taxon>
        <taxon>Echinodermata</taxon>
        <taxon>Eleutherozoa</taxon>
        <taxon>Echinozoa</taxon>
        <taxon>Holothuroidea</taxon>
        <taxon>Aspidochirotacea</taxon>
        <taxon>Aspidochirotida</taxon>
        <taxon>Holothuriidae</taxon>
        <taxon>Holothuria</taxon>
    </lineage>
</organism>
<sequence>MDFQHRAGGKTGSGGVASASESNRDRRERLRQLALETIDLNKDPYFMKNHLGSYECKLCLTLHNNEGSYLAHTQGKKHQANLGRRAAKEAKETPAQPALEKARVEIKKFVKIGRPGYKVTKQKDPENGQQSLLFQVDYPEIAEGINPRHRFMSAYEQRVEPPDKRWQYLLFAAEPYETISFKIPSREVDKSENKFWTAWNKETKQFFLQFHFKMEVKPPGPPAPPVISKTGPPPPPQASMPKLPPPPLPGMPRFPPFPGGPPPFPPSMGPPAPPMPPRMAPSNLPLPPSLPMPPPPPPSLGVPSMGGGPPPPPLRPFPPPGGPPPPVSSSGLIPPPPIPPPPPPPSLSTSVSGPPSFPLGAPPPPPPPPGPVPPPEGDSESTPSSQPS</sequence>
<feature type="compositionally biased region" description="Pro residues" evidence="16">
    <location>
        <begin position="355"/>
        <end position="376"/>
    </location>
</feature>
<dbReference type="InterPro" id="IPR013087">
    <property type="entry name" value="Znf_C2H2_type"/>
</dbReference>
<feature type="compositionally biased region" description="Pro residues" evidence="16">
    <location>
        <begin position="308"/>
        <end position="346"/>
    </location>
</feature>
<keyword evidence="10" id="KW-0007">Acetylation</keyword>
<evidence type="ECO:0000256" key="11">
    <source>
        <dbReference type="ARBA" id="ARBA00023187"/>
    </source>
</evidence>
<evidence type="ECO:0000256" key="7">
    <source>
        <dbReference type="ARBA" id="ARBA00022737"/>
    </source>
</evidence>
<dbReference type="SMART" id="SM01050">
    <property type="entry name" value="CactinC_cactus"/>
    <property type="match status" value="1"/>
</dbReference>
<evidence type="ECO:0000256" key="13">
    <source>
        <dbReference type="ARBA" id="ARBA00055377"/>
    </source>
</evidence>
<evidence type="ECO:0000256" key="1">
    <source>
        <dbReference type="ARBA" id="ARBA00004123"/>
    </source>
</evidence>
<evidence type="ECO:0000256" key="16">
    <source>
        <dbReference type="SAM" id="MobiDB-lite"/>
    </source>
</evidence>
<dbReference type="FunFam" id="2.60.40.2690:FF:000001">
    <property type="entry name" value="Splicing factor 3a, subunit 2"/>
    <property type="match status" value="1"/>
</dbReference>
<keyword evidence="6" id="KW-0747">Spliceosome</keyword>
<evidence type="ECO:0000256" key="15">
    <source>
        <dbReference type="ARBA" id="ARBA00074918"/>
    </source>
</evidence>
<evidence type="ECO:0000256" key="10">
    <source>
        <dbReference type="ARBA" id="ARBA00022990"/>
    </source>
</evidence>
<comment type="similarity">
    <text evidence="2">Belongs to the SF3A2 family.</text>
</comment>
<dbReference type="InterPro" id="IPR000690">
    <property type="entry name" value="Matrin/U1-C_Znf_C2H2"/>
</dbReference>
<dbReference type="Pfam" id="PF12874">
    <property type="entry name" value="zf-met"/>
    <property type="match status" value="1"/>
</dbReference>
<dbReference type="GO" id="GO:0003676">
    <property type="term" value="F:nucleic acid binding"/>
    <property type="evidence" value="ECO:0007669"/>
    <property type="project" value="InterPro"/>
</dbReference>
<dbReference type="InterPro" id="IPR036236">
    <property type="entry name" value="Znf_C2H2_sf"/>
</dbReference>
<dbReference type="Gene3D" id="2.60.40.2690">
    <property type="match status" value="1"/>
</dbReference>
<keyword evidence="4" id="KW-0507">mRNA processing</keyword>
<dbReference type="Proteomes" id="UP001152320">
    <property type="component" value="Chromosome 1"/>
</dbReference>
<feature type="region of interest" description="Disordered" evidence="16">
    <location>
        <begin position="219"/>
        <end position="388"/>
    </location>
</feature>
<evidence type="ECO:0000256" key="8">
    <source>
        <dbReference type="ARBA" id="ARBA00022771"/>
    </source>
</evidence>
<comment type="subunit">
    <text evidence="14">Component of the 17S U2 SnRNP complex, a ribonucleoprotein complex that contains small nuclear RNA (snRNA) U2 and a number of specific proteins. Part of the SF3A subcomplex of the 17S U2 SnRNP complex which is composed of three subunits; SF3A3/SAP61, SF3A2/SAP62 and SF3A1/SAP114. SF3A associates with the splicing factor SF3B and a 12S RNA unit to form the mature 17S U2 small nuclear ribonucleoprotein complex (17S U2 snRNP). Identified in the spliceosome 'E' complex, a precursor of the spliceosome 'A' complex. Identified in the spliceosome 'A' and 'B' complexes. Identified in the spliceosome 'C' complex. Interacts with HTATSF1.</text>
</comment>
<keyword evidence="8" id="KW-0863">Zinc-finger</keyword>
<dbReference type="FunFam" id="3.30.160.60:FF:001216">
    <property type="entry name" value="Splicing factor 3A subunit 2"/>
    <property type="match status" value="1"/>
</dbReference>
<keyword evidence="9" id="KW-0862">Zinc</keyword>
<comment type="function">
    <text evidence="13">Component of the 17S U2 SnRNP complex of the spliceosome, a large ribonucleoprotein complex that removes introns from transcribed pre-mRNAs. The 17S U2 SnRNP complex (1) directly participates in early spliceosome assembly and (2) mediates recognition of the intron branch site during pre-mRNA splicing by promoting the selection of the pre-mRNA branch-site adenosine, the nucleophile for the first step of splicing. Within the 17S U2 SnRNP complex, SF3A2 is part of the SF3A subcomplex that contributes to the assembly of the 17S U2 snRNP, and the subsequent assembly of the pre-spliceosome 'E' complex and the pre-catalytic spliceosome 'A' complex. Involved in pre-mRNA splicing as a component of pre-catalytic spliceosome 'B' complexes, including the Bact complex. Interacts directly with the duplex formed by U2 snRNA and the intron.</text>
</comment>
<dbReference type="PROSITE" id="PS50171">
    <property type="entry name" value="ZF_MATRIN"/>
    <property type="match status" value="1"/>
</dbReference>
<evidence type="ECO:0000256" key="14">
    <source>
        <dbReference type="ARBA" id="ARBA00063783"/>
    </source>
</evidence>
<dbReference type="SUPFAM" id="SSF57667">
    <property type="entry name" value="beta-beta-alpha zinc fingers"/>
    <property type="match status" value="1"/>
</dbReference>
<keyword evidence="12" id="KW-0539">Nucleus</keyword>
<dbReference type="AlphaFoldDB" id="A0A9Q1HL74"/>
<dbReference type="InterPro" id="IPR031781">
    <property type="entry name" value="SF3A2_dom"/>
</dbReference>
<dbReference type="InterPro" id="IPR003604">
    <property type="entry name" value="Matrin/U1-like-C_Znf_C2H2"/>
</dbReference>
<feature type="domain" description="Matrin-type" evidence="17">
    <location>
        <begin position="54"/>
        <end position="84"/>
    </location>
</feature>
<reference evidence="18" key="1">
    <citation type="submission" date="2021-10" db="EMBL/GenBank/DDBJ databases">
        <title>Tropical sea cucumber genome reveals ecological adaptation and Cuvierian tubules defense mechanism.</title>
        <authorList>
            <person name="Chen T."/>
        </authorList>
    </citation>
    <scope>NUCLEOTIDE SEQUENCE</scope>
    <source>
        <strain evidence="18">Nanhai2018</strain>
        <tissue evidence="18">Muscle</tissue>
    </source>
</reference>
<comment type="subcellular location">
    <subcellularLocation>
        <location evidence="1">Nucleus</location>
    </subcellularLocation>
</comment>
<evidence type="ECO:0000313" key="19">
    <source>
        <dbReference type="Proteomes" id="UP001152320"/>
    </source>
</evidence>
<evidence type="ECO:0000259" key="17">
    <source>
        <dbReference type="PROSITE" id="PS50171"/>
    </source>
</evidence>
<dbReference type="SMART" id="SM00451">
    <property type="entry name" value="ZnF_U1"/>
    <property type="match status" value="1"/>
</dbReference>
<keyword evidence="11" id="KW-0508">mRNA splicing</keyword>
<name>A0A9Q1HL74_HOLLE</name>
<evidence type="ECO:0000313" key="18">
    <source>
        <dbReference type="EMBL" id="KAJ8049318.1"/>
    </source>
</evidence>
<accession>A0A9Q1HL74</accession>
<dbReference type="GO" id="GO:0008270">
    <property type="term" value="F:zinc ion binding"/>
    <property type="evidence" value="ECO:0007669"/>
    <property type="project" value="UniProtKB-KW"/>
</dbReference>
<dbReference type="Pfam" id="PF16835">
    <property type="entry name" value="SF3A2"/>
    <property type="match status" value="1"/>
</dbReference>
<keyword evidence="19" id="KW-1185">Reference proteome</keyword>
<evidence type="ECO:0000256" key="5">
    <source>
        <dbReference type="ARBA" id="ARBA00022723"/>
    </source>
</evidence>
<feature type="compositionally biased region" description="Pro residues" evidence="16">
    <location>
        <begin position="219"/>
        <end position="300"/>
    </location>
</feature>
<dbReference type="GO" id="GO:0005686">
    <property type="term" value="C:U2 snRNP"/>
    <property type="evidence" value="ECO:0007669"/>
    <property type="project" value="TreeGrafter"/>
</dbReference>
<proteinExistence type="inferred from homology"/>
<dbReference type="GO" id="GO:0071004">
    <property type="term" value="C:U2-type prespliceosome"/>
    <property type="evidence" value="ECO:0007669"/>
    <property type="project" value="TreeGrafter"/>
</dbReference>
<evidence type="ECO:0000256" key="3">
    <source>
        <dbReference type="ARBA" id="ARBA00022553"/>
    </source>
</evidence>
<dbReference type="GO" id="GO:0000245">
    <property type="term" value="P:spliceosomal complex assembly"/>
    <property type="evidence" value="ECO:0007669"/>
    <property type="project" value="TreeGrafter"/>
</dbReference>
<comment type="caution">
    <text evidence="18">The sequence shown here is derived from an EMBL/GenBank/DDBJ whole genome shotgun (WGS) entry which is preliminary data.</text>
</comment>
<keyword evidence="3" id="KW-0597">Phosphoprotein</keyword>
<feature type="region of interest" description="Disordered" evidence="16">
    <location>
        <begin position="1"/>
        <end position="27"/>
    </location>
</feature>
<dbReference type="GO" id="GO:0071013">
    <property type="term" value="C:catalytic step 2 spliceosome"/>
    <property type="evidence" value="ECO:0007669"/>
    <property type="project" value="TreeGrafter"/>
</dbReference>
<gene>
    <name evidence="18" type="ORF">HOLleu_02017</name>
</gene>